<feature type="domain" description="Knr4/Smi1-like" evidence="1">
    <location>
        <begin position="38"/>
        <end position="152"/>
    </location>
</feature>
<dbReference type="Pfam" id="PF09346">
    <property type="entry name" value="SMI1_KNR4"/>
    <property type="match status" value="1"/>
</dbReference>
<gene>
    <name evidence="2" type="ORF">H9647_25170</name>
</gene>
<accession>A0ABR8T6W4</accession>
<comment type="caution">
    <text evidence="2">The sequence shown here is derived from an EMBL/GenBank/DDBJ whole genome shotgun (WGS) entry which is preliminary data.</text>
</comment>
<keyword evidence="3" id="KW-1185">Reference proteome</keyword>
<evidence type="ECO:0000313" key="3">
    <source>
        <dbReference type="Proteomes" id="UP000608071"/>
    </source>
</evidence>
<proteinExistence type="predicted"/>
<reference evidence="2 3" key="1">
    <citation type="submission" date="2020-08" db="EMBL/GenBank/DDBJ databases">
        <title>A Genomic Blueprint of the Chicken Gut Microbiome.</title>
        <authorList>
            <person name="Gilroy R."/>
            <person name="Ravi A."/>
            <person name="Getino M."/>
            <person name="Pursley I."/>
            <person name="Horton D.L."/>
            <person name="Alikhan N.-F."/>
            <person name="Baker D."/>
            <person name="Gharbi K."/>
            <person name="Hall N."/>
            <person name="Watson M."/>
            <person name="Adriaenssens E.M."/>
            <person name="Foster-Nyarko E."/>
            <person name="Jarju S."/>
            <person name="Secka A."/>
            <person name="Antonio M."/>
            <person name="Oren A."/>
            <person name="Chaudhuri R."/>
            <person name="La Ragione R.M."/>
            <person name="Hildebrand F."/>
            <person name="Pallen M.J."/>
        </authorList>
    </citation>
    <scope>NUCLEOTIDE SEQUENCE [LARGE SCALE GENOMIC DNA]</scope>
    <source>
        <strain evidence="2 3">Sa2BVA9</strain>
    </source>
</reference>
<evidence type="ECO:0000259" key="1">
    <source>
        <dbReference type="SMART" id="SM00860"/>
    </source>
</evidence>
<sequence length="162" mass="19058">MVEDIFDELERRTDTEGFIEITIGNNQTWKVKNILNKGASQHDIDILEEVLNKRLPDSYKEFLLLHNGCRLFEHPFYEGENYIYSSHEVIDLRPQIDEHYTNQVRIARILGDNIVLNLDNDTISVCNETSCIAESMSLKCNFLNWLREFIAKDGQNIWEKYT</sequence>
<dbReference type="SUPFAM" id="SSF160631">
    <property type="entry name" value="SMI1/KNR4-like"/>
    <property type="match status" value="1"/>
</dbReference>
<dbReference type="InterPro" id="IPR037883">
    <property type="entry name" value="Knr4/Smi1-like_sf"/>
</dbReference>
<dbReference type="Gene3D" id="3.40.1580.10">
    <property type="entry name" value="SMI1/KNR4-like"/>
    <property type="match status" value="1"/>
</dbReference>
<dbReference type="Proteomes" id="UP000608071">
    <property type="component" value="Unassembled WGS sequence"/>
</dbReference>
<dbReference type="SMART" id="SM00860">
    <property type="entry name" value="SMI1_KNR4"/>
    <property type="match status" value="1"/>
</dbReference>
<protein>
    <submittedName>
        <fullName evidence="2">SMI1/KNR4 family protein</fullName>
    </submittedName>
</protein>
<dbReference type="EMBL" id="JACSQL010000030">
    <property type="protein sequence ID" value="MBD7971355.1"/>
    <property type="molecule type" value="Genomic_DNA"/>
</dbReference>
<dbReference type="InterPro" id="IPR018958">
    <property type="entry name" value="Knr4/Smi1-like_dom"/>
</dbReference>
<name>A0ABR8T6W4_9BACL</name>
<evidence type="ECO:0000313" key="2">
    <source>
        <dbReference type="EMBL" id="MBD7971355.1"/>
    </source>
</evidence>
<organism evidence="2 3">
    <name type="scientific">Paenibacillus gallinarum</name>
    <dbReference type="NCBI Taxonomy" id="2762232"/>
    <lineage>
        <taxon>Bacteria</taxon>
        <taxon>Bacillati</taxon>
        <taxon>Bacillota</taxon>
        <taxon>Bacilli</taxon>
        <taxon>Bacillales</taxon>
        <taxon>Paenibacillaceae</taxon>
        <taxon>Paenibacillus</taxon>
    </lineage>
</organism>
<dbReference type="RefSeq" id="WP_191805201.1">
    <property type="nucleotide sequence ID" value="NZ_JACSQL010000030.1"/>
</dbReference>